<evidence type="ECO:0000256" key="7">
    <source>
        <dbReference type="ARBA" id="ARBA00022918"/>
    </source>
</evidence>
<keyword evidence="4" id="KW-0540">Nuclease</keyword>
<evidence type="ECO:0000256" key="3">
    <source>
        <dbReference type="ARBA" id="ARBA00022695"/>
    </source>
</evidence>
<evidence type="ECO:0000313" key="9">
    <source>
        <dbReference type="EMBL" id="GMI64922.1"/>
    </source>
</evidence>
<comment type="caution">
    <text evidence="9">The sequence shown here is derived from an EMBL/GenBank/DDBJ whole genome shotgun (WGS) entry which is preliminary data.</text>
</comment>
<dbReference type="Gene3D" id="3.30.70.270">
    <property type="match status" value="1"/>
</dbReference>
<dbReference type="GO" id="GO:0008233">
    <property type="term" value="F:peptidase activity"/>
    <property type="evidence" value="ECO:0007669"/>
    <property type="project" value="UniProtKB-KW"/>
</dbReference>
<organism evidence="9 10">
    <name type="scientific">Hibiscus trionum</name>
    <name type="common">Flower of an hour</name>
    <dbReference type="NCBI Taxonomy" id="183268"/>
    <lineage>
        <taxon>Eukaryota</taxon>
        <taxon>Viridiplantae</taxon>
        <taxon>Streptophyta</taxon>
        <taxon>Embryophyta</taxon>
        <taxon>Tracheophyta</taxon>
        <taxon>Spermatophyta</taxon>
        <taxon>Magnoliopsida</taxon>
        <taxon>eudicotyledons</taxon>
        <taxon>Gunneridae</taxon>
        <taxon>Pentapetalae</taxon>
        <taxon>rosids</taxon>
        <taxon>malvids</taxon>
        <taxon>Malvales</taxon>
        <taxon>Malvaceae</taxon>
        <taxon>Malvoideae</taxon>
        <taxon>Hibiscus</taxon>
    </lineage>
</organism>
<evidence type="ECO:0000313" key="10">
    <source>
        <dbReference type="Proteomes" id="UP001165190"/>
    </source>
</evidence>
<keyword evidence="1" id="KW-0645">Protease</keyword>
<protein>
    <recommendedName>
        <fullName evidence="8">Reverse transcriptase domain-containing protein</fullName>
    </recommendedName>
</protein>
<dbReference type="PANTHER" id="PTHR24559">
    <property type="entry name" value="TRANSPOSON TY3-I GAG-POL POLYPROTEIN"/>
    <property type="match status" value="1"/>
</dbReference>
<dbReference type="OrthoDB" id="1001400at2759"/>
<keyword evidence="10" id="KW-1185">Reference proteome</keyword>
<dbReference type="PROSITE" id="PS50878">
    <property type="entry name" value="RT_POL"/>
    <property type="match status" value="1"/>
</dbReference>
<dbReference type="PANTHER" id="PTHR24559:SF450">
    <property type="entry name" value="RNA-DIRECTED DNA POLYMERASE HOMOLOG"/>
    <property type="match status" value="1"/>
</dbReference>
<keyword evidence="3" id="KW-0548">Nucleotidyltransferase</keyword>
<keyword evidence="2" id="KW-0808">Transferase</keyword>
<dbReference type="AlphaFoldDB" id="A0A9W7LHW8"/>
<dbReference type="GO" id="GO:0003964">
    <property type="term" value="F:RNA-directed DNA polymerase activity"/>
    <property type="evidence" value="ECO:0007669"/>
    <property type="project" value="UniProtKB-KW"/>
</dbReference>
<dbReference type="InterPro" id="IPR043502">
    <property type="entry name" value="DNA/RNA_pol_sf"/>
</dbReference>
<gene>
    <name evidence="9" type="ORF">HRI_000161500</name>
</gene>
<dbReference type="EMBL" id="BSYR01000003">
    <property type="protein sequence ID" value="GMI64922.1"/>
    <property type="molecule type" value="Genomic_DNA"/>
</dbReference>
<name>A0A9W7LHW8_HIBTR</name>
<evidence type="ECO:0000256" key="1">
    <source>
        <dbReference type="ARBA" id="ARBA00022670"/>
    </source>
</evidence>
<dbReference type="InterPro" id="IPR000477">
    <property type="entry name" value="RT_dom"/>
</dbReference>
<sequence length="144" mass="16761">MVKEMLQAGIIGDSNSSFSSPVVKVRKKDDMWRMCVDYRKLNQFTIKDSFPMPVIEELLDELGSALFFSKLDLRSGYHQIRMHEADIPKTTFRTHEGHYEFLVMPFGLTNAPATFQGLMNRVFKPQLRKYVLVFFDDILVYSPD</sequence>
<evidence type="ECO:0000259" key="8">
    <source>
        <dbReference type="PROSITE" id="PS50878"/>
    </source>
</evidence>
<dbReference type="GO" id="GO:0006508">
    <property type="term" value="P:proteolysis"/>
    <property type="evidence" value="ECO:0007669"/>
    <property type="project" value="UniProtKB-KW"/>
</dbReference>
<feature type="domain" description="Reverse transcriptase" evidence="8">
    <location>
        <begin position="6"/>
        <end position="144"/>
    </location>
</feature>
<dbReference type="Pfam" id="PF00078">
    <property type="entry name" value="RVT_1"/>
    <property type="match status" value="1"/>
</dbReference>
<dbReference type="InterPro" id="IPR043128">
    <property type="entry name" value="Rev_trsase/Diguanyl_cyclase"/>
</dbReference>
<evidence type="ECO:0000256" key="4">
    <source>
        <dbReference type="ARBA" id="ARBA00022722"/>
    </source>
</evidence>
<keyword evidence="5" id="KW-0255">Endonuclease</keyword>
<keyword evidence="6" id="KW-0378">Hydrolase</keyword>
<accession>A0A9W7LHW8</accession>
<dbReference type="Proteomes" id="UP001165190">
    <property type="component" value="Unassembled WGS sequence"/>
</dbReference>
<dbReference type="Gene3D" id="3.10.10.10">
    <property type="entry name" value="HIV Type 1 Reverse Transcriptase, subunit A, domain 1"/>
    <property type="match status" value="1"/>
</dbReference>
<proteinExistence type="predicted"/>
<dbReference type="CDD" id="cd01647">
    <property type="entry name" value="RT_LTR"/>
    <property type="match status" value="1"/>
</dbReference>
<dbReference type="FunFam" id="3.10.10.10:FF:000007">
    <property type="entry name" value="Retrovirus-related Pol polyprotein from transposon 17.6-like Protein"/>
    <property type="match status" value="1"/>
</dbReference>
<keyword evidence="7" id="KW-0695">RNA-directed DNA polymerase</keyword>
<dbReference type="GO" id="GO:0004519">
    <property type="term" value="F:endonuclease activity"/>
    <property type="evidence" value="ECO:0007669"/>
    <property type="project" value="UniProtKB-KW"/>
</dbReference>
<dbReference type="InterPro" id="IPR053134">
    <property type="entry name" value="RNA-dir_DNA_polymerase"/>
</dbReference>
<evidence type="ECO:0000256" key="5">
    <source>
        <dbReference type="ARBA" id="ARBA00022759"/>
    </source>
</evidence>
<evidence type="ECO:0000256" key="2">
    <source>
        <dbReference type="ARBA" id="ARBA00022679"/>
    </source>
</evidence>
<reference evidence="9" key="1">
    <citation type="submission" date="2023-05" db="EMBL/GenBank/DDBJ databases">
        <title>Genome and transcriptome analyses reveal genes involved in the formation of fine ridges on petal epidermal cells in Hibiscus trionum.</title>
        <authorList>
            <person name="Koshimizu S."/>
            <person name="Masuda S."/>
            <person name="Ishii T."/>
            <person name="Shirasu K."/>
            <person name="Hoshino A."/>
            <person name="Arita M."/>
        </authorList>
    </citation>
    <scope>NUCLEOTIDE SEQUENCE</scope>
    <source>
        <strain evidence="9">Hamamatsu line</strain>
    </source>
</reference>
<evidence type="ECO:0000256" key="6">
    <source>
        <dbReference type="ARBA" id="ARBA00022801"/>
    </source>
</evidence>
<dbReference type="SUPFAM" id="SSF56672">
    <property type="entry name" value="DNA/RNA polymerases"/>
    <property type="match status" value="1"/>
</dbReference>